<reference evidence="1 2" key="1">
    <citation type="submission" date="2020-06" db="EMBL/GenBank/DDBJ databases">
        <authorList>
            <person name="Chuat V."/>
        </authorList>
    </citation>
    <scope>NUCLEOTIDE SEQUENCE [LARGE SCALE GENOMIC DNA]</scope>
    <source>
        <strain evidence="1">STH_CIRM_998</strain>
    </source>
</reference>
<evidence type="ECO:0000313" key="1">
    <source>
        <dbReference type="EMBL" id="CAD0152028.1"/>
    </source>
</evidence>
<evidence type="ECO:0008006" key="3">
    <source>
        <dbReference type="Google" id="ProtNLM"/>
    </source>
</evidence>
<accession>A0A8D6UA38</accession>
<sequence length="236" mass="27649">MNENALIKYSDIKEVFNNMGIDDSGFHNPTLKNDLEMDSQEFIEFIVELESVLRLDIPDGIIENKDTISDVLIKLNNLKFNFTNQRVDKISVSADVSTVREAVWDLTSWERKLEHIKSIKISNQTDDYQEFWMEVLNSRGEISVTAQSTRLLYEDLIYFYQPTPPDYLSKHGGYWEFKQNGNETDIILHHRWIVSDTATELLECQNKKDLQEKISKILQVHALETLLRWKGIFDEN</sequence>
<dbReference type="SUPFAM" id="SSF55961">
    <property type="entry name" value="Bet v1-like"/>
    <property type="match status" value="1"/>
</dbReference>
<organism evidence="1 2">
    <name type="scientific">Streptococcus thermophilus</name>
    <dbReference type="NCBI Taxonomy" id="1308"/>
    <lineage>
        <taxon>Bacteria</taxon>
        <taxon>Bacillati</taxon>
        <taxon>Bacillota</taxon>
        <taxon>Bacilli</taxon>
        <taxon>Lactobacillales</taxon>
        <taxon>Streptococcaceae</taxon>
        <taxon>Streptococcus</taxon>
    </lineage>
</organism>
<name>A0A8D6UA38_STRTR</name>
<protein>
    <recommendedName>
        <fullName evidence="3">Carrier domain-containing protein</fullName>
    </recommendedName>
</protein>
<proteinExistence type="predicted"/>
<dbReference type="EMBL" id="LR822027">
    <property type="protein sequence ID" value="CAD0152028.1"/>
    <property type="molecule type" value="Genomic_DNA"/>
</dbReference>
<gene>
    <name evidence="1" type="ORF">STHERMO_0782</name>
</gene>
<dbReference type="Gene3D" id="3.30.530.20">
    <property type="match status" value="1"/>
</dbReference>
<dbReference type="Gene3D" id="1.10.1200.10">
    <property type="entry name" value="ACP-like"/>
    <property type="match status" value="1"/>
</dbReference>
<dbReference type="AlphaFoldDB" id="A0A8D6UA38"/>
<dbReference type="InterPro" id="IPR036736">
    <property type="entry name" value="ACP-like_sf"/>
</dbReference>
<dbReference type="RefSeq" id="WP_180487795.1">
    <property type="nucleotide sequence ID" value="NZ_LR822027.1"/>
</dbReference>
<dbReference type="SUPFAM" id="SSF47336">
    <property type="entry name" value="ACP-like"/>
    <property type="match status" value="1"/>
</dbReference>
<evidence type="ECO:0000313" key="2">
    <source>
        <dbReference type="Proteomes" id="UP000509791"/>
    </source>
</evidence>
<dbReference type="InterPro" id="IPR023393">
    <property type="entry name" value="START-like_dom_sf"/>
</dbReference>
<dbReference type="Proteomes" id="UP000509791">
    <property type="component" value="Chromosome"/>
</dbReference>